<keyword evidence="2" id="KW-1185">Reference proteome</keyword>
<organism evidence="1 2">
    <name type="scientific">Thalictrum thalictroides</name>
    <name type="common">Rue-anemone</name>
    <name type="synonym">Anemone thalictroides</name>
    <dbReference type="NCBI Taxonomy" id="46969"/>
    <lineage>
        <taxon>Eukaryota</taxon>
        <taxon>Viridiplantae</taxon>
        <taxon>Streptophyta</taxon>
        <taxon>Embryophyta</taxon>
        <taxon>Tracheophyta</taxon>
        <taxon>Spermatophyta</taxon>
        <taxon>Magnoliopsida</taxon>
        <taxon>Ranunculales</taxon>
        <taxon>Ranunculaceae</taxon>
        <taxon>Thalictroideae</taxon>
        <taxon>Thalictrum</taxon>
    </lineage>
</organism>
<accession>A0A7J6VRR4</accession>
<protein>
    <submittedName>
        <fullName evidence="1">Uncharacterized protein</fullName>
    </submittedName>
</protein>
<dbReference type="Proteomes" id="UP000554482">
    <property type="component" value="Unassembled WGS sequence"/>
</dbReference>
<name>A0A7J6VRR4_THATH</name>
<reference evidence="1 2" key="1">
    <citation type="submission" date="2020-06" db="EMBL/GenBank/DDBJ databases">
        <title>Transcriptomic and genomic resources for Thalictrum thalictroides and T. hernandezii: Facilitating candidate gene discovery in an emerging model plant lineage.</title>
        <authorList>
            <person name="Arias T."/>
            <person name="Riano-Pachon D.M."/>
            <person name="Di Stilio V.S."/>
        </authorList>
    </citation>
    <scope>NUCLEOTIDE SEQUENCE [LARGE SCALE GENOMIC DNA]</scope>
    <source>
        <strain evidence="2">cv. WT478/WT964</strain>
        <tissue evidence="1">Leaves</tissue>
    </source>
</reference>
<evidence type="ECO:0000313" key="2">
    <source>
        <dbReference type="Proteomes" id="UP000554482"/>
    </source>
</evidence>
<dbReference type="EMBL" id="JABWDY010028684">
    <property type="protein sequence ID" value="KAF5186925.1"/>
    <property type="molecule type" value="Genomic_DNA"/>
</dbReference>
<proteinExistence type="predicted"/>
<dbReference type="AlphaFoldDB" id="A0A7J6VRR4"/>
<evidence type="ECO:0000313" key="1">
    <source>
        <dbReference type="EMBL" id="KAF5186925.1"/>
    </source>
</evidence>
<comment type="caution">
    <text evidence="1">The sequence shown here is derived from an EMBL/GenBank/DDBJ whole genome shotgun (WGS) entry which is preliminary data.</text>
</comment>
<sequence>MIRPDNRTAFNFNLISRTQIHLPPLPDATQHCQGTFDSIPTRFDNKTVIMANTTENGADVTKFFMHKDRSDQWAIENQGRRRIDGPLLYRDKLIWIRNGNCVEIINENGQLHQFEIAELDMPKIVKIVLEPNAFAINQYEIITTIAPFDILLIPEKEASYVYNPVEDGDGKCLFFGSDFNRHLSTYVIAGGAIVERAREFFCESCLCQAAFYGVS</sequence>
<gene>
    <name evidence="1" type="ORF">FRX31_023482</name>
</gene>